<dbReference type="KEGG" id="zpl:ZBT109_2341"/>
<dbReference type="CDD" id="cd00077">
    <property type="entry name" value="HDc"/>
    <property type="match status" value="1"/>
</dbReference>
<proteinExistence type="predicted"/>
<dbReference type="PANTHER" id="PTHR46246:SF1">
    <property type="entry name" value="GUANOSINE-3',5'-BIS(DIPHOSPHATE) 3'-PYROPHOSPHOHYDROLASE MESH1"/>
    <property type="match status" value="1"/>
</dbReference>
<dbReference type="Pfam" id="PF13328">
    <property type="entry name" value="HD_4"/>
    <property type="match status" value="1"/>
</dbReference>
<dbReference type="EMBL" id="AP018933">
    <property type="protein sequence ID" value="BBG31073.1"/>
    <property type="molecule type" value="Genomic_DNA"/>
</dbReference>
<dbReference type="InterPro" id="IPR052194">
    <property type="entry name" value="MESH1"/>
</dbReference>
<dbReference type="InterPro" id="IPR003607">
    <property type="entry name" value="HD/PDEase_dom"/>
</dbReference>
<dbReference type="SMART" id="SM00471">
    <property type="entry name" value="HDc"/>
    <property type="match status" value="1"/>
</dbReference>
<evidence type="ECO:0000259" key="1">
    <source>
        <dbReference type="SMART" id="SM00471"/>
    </source>
</evidence>
<gene>
    <name evidence="2" type="ORF">ZBT109_2341</name>
</gene>
<keyword evidence="2" id="KW-0378">Hydrolase</keyword>
<dbReference type="SUPFAM" id="SSF109604">
    <property type="entry name" value="HD-domain/PDEase-like"/>
    <property type="match status" value="1"/>
</dbReference>
<accession>A0A348HHH1</accession>
<dbReference type="RefSeq" id="WP_197714344.1">
    <property type="nucleotide sequence ID" value="NZ_AP018933.1"/>
</dbReference>
<protein>
    <submittedName>
        <fullName evidence="2">Metal dependent phosphohydrolase</fullName>
    </submittedName>
</protein>
<feature type="domain" description="HD/PDEase" evidence="1">
    <location>
        <begin position="40"/>
        <end position="149"/>
    </location>
</feature>
<evidence type="ECO:0000313" key="3">
    <source>
        <dbReference type="Proteomes" id="UP000267342"/>
    </source>
</evidence>
<dbReference type="Proteomes" id="UP000267342">
    <property type="component" value="Chromosome"/>
</dbReference>
<dbReference type="GO" id="GO:0008893">
    <property type="term" value="F:guanosine-3',5'-bis(diphosphate) 3'-diphosphatase activity"/>
    <property type="evidence" value="ECO:0007669"/>
    <property type="project" value="TreeGrafter"/>
</dbReference>
<dbReference type="AlphaFoldDB" id="A0A348HHH1"/>
<name>A0A348HHH1_9GAMM</name>
<dbReference type="STRING" id="1123510.GCA_000620025_01891"/>
<dbReference type="Gene3D" id="1.10.3210.10">
    <property type="entry name" value="Hypothetical protein af1432"/>
    <property type="match status" value="1"/>
</dbReference>
<dbReference type="PANTHER" id="PTHR46246">
    <property type="entry name" value="GUANOSINE-3',5'-BIS(DIPHOSPHATE) 3'-PYROPHOSPHOHYDROLASE MESH1"/>
    <property type="match status" value="1"/>
</dbReference>
<evidence type="ECO:0000313" key="2">
    <source>
        <dbReference type="EMBL" id="BBG31073.1"/>
    </source>
</evidence>
<sequence length="202" mass="22247">MTEPTTVVMTPLDAGQWLIERARTFATAAHAAIDQRRKYTDDPYIVHPQRVAERVASVPHTPDMIAAAWLHDVVEDTAVTIEEIQREFGDDVAVLVAGLTDVSRLEDGNRKVRKAIDHAHSAQQSPACKTVKLADLIDNSITIRRYGKGFARIFMDEMAISLPGLKEGDPTLYAEACAIVEHWQTRPRHAKAPASDGDVGAQ</sequence>
<reference evidence="2 3" key="1">
    <citation type="submission" date="2018-09" db="EMBL/GenBank/DDBJ databases">
        <title>Zymobacter palmae IAM14233 (=T109) whole genome analysis.</title>
        <authorList>
            <person name="Yanase H."/>
        </authorList>
    </citation>
    <scope>NUCLEOTIDE SEQUENCE [LARGE SCALE GENOMIC DNA]</scope>
    <source>
        <strain evidence="2 3">IAM14233</strain>
    </source>
</reference>
<organism evidence="2 3">
    <name type="scientific">Zymobacter palmae</name>
    <dbReference type="NCBI Taxonomy" id="33074"/>
    <lineage>
        <taxon>Bacteria</taxon>
        <taxon>Pseudomonadati</taxon>
        <taxon>Pseudomonadota</taxon>
        <taxon>Gammaproteobacteria</taxon>
        <taxon>Oceanospirillales</taxon>
        <taxon>Halomonadaceae</taxon>
        <taxon>Zymobacter group</taxon>
        <taxon>Zymobacter</taxon>
    </lineage>
</organism>
<keyword evidence="3" id="KW-1185">Reference proteome</keyword>